<reference evidence="1" key="1">
    <citation type="submission" date="2022-12" db="EMBL/GenBank/DDBJ databases">
        <authorList>
            <person name="Petersen C."/>
        </authorList>
    </citation>
    <scope>NUCLEOTIDE SEQUENCE</scope>
    <source>
        <strain evidence="1">IBT 16125</strain>
    </source>
</reference>
<organism evidence="1 2">
    <name type="scientific">Penicillium daleae</name>
    <dbReference type="NCBI Taxonomy" id="63821"/>
    <lineage>
        <taxon>Eukaryota</taxon>
        <taxon>Fungi</taxon>
        <taxon>Dikarya</taxon>
        <taxon>Ascomycota</taxon>
        <taxon>Pezizomycotina</taxon>
        <taxon>Eurotiomycetes</taxon>
        <taxon>Eurotiomycetidae</taxon>
        <taxon>Eurotiales</taxon>
        <taxon>Aspergillaceae</taxon>
        <taxon>Penicillium</taxon>
    </lineage>
</organism>
<proteinExistence type="predicted"/>
<accession>A0AAD6C7D7</accession>
<keyword evidence="2" id="KW-1185">Reference proteome</keyword>
<dbReference type="Pfam" id="PF11578">
    <property type="entry name" value="DUF3237"/>
    <property type="match status" value="1"/>
</dbReference>
<gene>
    <name evidence="1" type="ORF">N7458_004900</name>
</gene>
<dbReference type="InterPro" id="IPR020915">
    <property type="entry name" value="UPF0311"/>
</dbReference>
<dbReference type="Proteomes" id="UP001213681">
    <property type="component" value="Unassembled WGS sequence"/>
</dbReference>
<sequence>MEPKLTHVFTLRARIARDSVYLGSDSAGFQKQITALEGGFFLGVPNTRGEGMNATLVPGGSDWVLFDPVTQVAHIDVRTQGKLPDGSGVSVQYTGYLLVDEKAKRFMARGPNARSTEFGDHHWWTRPVIETSAPQFKWTESTVFVGHGRCCLENDERMVEYQILEVGV</sequence>
<evidence type="ECO:0000313" key="1">
    <source>
        <dbReference type="EMBL" id="KAJ5453944.1"/>
    </source>
</evidence>
<dbReference type="GeneID" id="81598525"/>
<comment type="caution">
    <text evidence="1">The sequence shown here is derived from an EMBL/GenBank/DDBJ whole genome shotgun (WGS) entry which is preliminary data.</text>
</comment>
<dbReference type="PANTHER" id="PTHR37315:SF1">
    <property type="entry name" value="UPF0311 PROTEIN BLR7842"/>
    <property type="match status" value="1"/>
</dbReference>
<name>A0AAD6C7D7_9EURO</name>
<dbReference type="RefSeq" id="XP_056766900.1">
    <property type="nucleotide sequence ID" value="XM_056908282.1"/>
</dbReference>
<evidence type="ECO:0000313" key="2">
    <source>
        <dbReference type="Proteomes" id="UP001213681"/>
    </source>
</evidence>
<dbReference type="EMBL" id="JAPVEA010000005">
    <property type="protein sequence ID" value="KAJ5453944.1"/>
    <property type="molecule type" value="Genomic_DNA"/>
</dbReference>
<dbReference type="AlphaFoldDB" id="A0AAD6C7D7"/>
<protein>
    <submittedName>
        <fullName evidence="1">Uncharacterized protein</fullName>
    </submittedName>
</protein>
<dbReference type="Gene3D" id="2.40.160.20">
    <property type="match status" value="1"/>
</dbReference>
<reference evidence="1" key="2">
    <citation type="journal article" date="2023" name="IMA Fungus">
        <title>Comparative genomic study of the Penicillium genus elucidates a diverse pangenome and 15 lateral gene transfer events.</title>
        <authorList>
            <person name="Petersen C."/>
            <person name="Sorensen T."/>
            <person name="Nielsen M.R."/>
            <person name="Sondergaard T.E."/>
            <person name="Sorensen J.L."/>
            <person name="Fitzpatrick D.A."/>
            <person name="Frisvad J.C."/>
            <person name="Nielsen K.L."/>
        </authorList>
    </citation>
    <scope>NUCLEOTIDE SEQUENCE</scope>
    <source>
        <strain evidence="1">IBT 16125</strain>
    </source>
</reference>
<dbReference type="PANTHER" id="PTHR37315">
    <property type="entry name" value="UPF0311 PROTEIN BLR7842"/>
    <property type="match status" value="1"/>
</dbReference>